<accession>E3NHX7</accession>
<keyword evidence="5" id="KW-0472">Membrane</keyword>
<evidence type="ECO:0000313" key="11">
    <source>
        <dbReference type="EMBL" id="EFO98447.1"/>
    </source>
</evidence>
<dbReference type="GO" id="GO:0005886">
    <property type="term" value="C:plasma membrane"/>
    <property type="evidence" value="ECO:0007669"/>
    <property type="project" value="EnsemblMetazoa"/>
</dbReference>
<dbReference type="GO" id="GO:0005764">
    <property type="term" value="C:lysosome"/>
    <property type="evidence" value="ECO:0007669"/>
    <property type="project" value="UniProtKB-SubCell"/>
</dbReference>
<evidence type="ECO:0000256" key="5">
    <source>
        <dbReference type="ARBA" id="ARBA00023136"/>
    </source>
</evidence>
<evidence type="ECO:0000256" key="7">
    <source>
        <dbReference type="ARBA" id="ARBA00039594"/>
    </source>
</evidence>
<keyword evidence="4" id="KW-0963">Cytoplasm</keyword>
<keyword evidence="12" id="KW-1185">Reference proteome</keyword>
<dbReference type="OMA" id="SFFKCEQ"/>
<protein>
    <recommendedName>
        <fullName evidence="7">MTOR-associated protein MEAK7</fullName>
    </recommendedName>
    <alternativeName>
        <fullName evidence="9">TBC/LysM-associated domain-containing protein 1</fullName>
    </alternativeName>
    <alternativeName>
        <fullName evidence="8">TLD domain-containing protein 1</fullName>
    </alternativeName>
</protein>
<dbReference type="FunCoup" id="E3NHX7">
    <property type="interactions" value="625"/>
</dbReference>
<comment type="subcellular location">
    <subcellularLocation>
        <location evidence="3">Cytoplasm</location>
    </subcellularLocation>
    <subcellularLocation>
        <location evidence="2">Lysosome</location>
    </subcellularLocation>
    <subcellularLocation>
        <location evidence="1">Membrane</location>
    </subcellularLocation>
</comment>
<dbReference type="STRING" id="31234.E3NHX7"/>
<dbReference type="Pfam" id="PF07534">
    <property type="entry name" value="TLD"/>
    <property type="match status" value="1"/>
</dbReference>
<organism evidence="12">
    <name type="scientific">Caenorhabditis remanei</name>
    <name type="common">Caenorhabditis vulgaris</name>
    <dbReference type="NCBI Taxonomy" id="31234"/>
    <lineage>
        <taxon>Eukaryota</taxon>
        <taxon>Metazoa</taxon>
        <taxon>Ecdysozoa</taxon>
        <taxon>Nematoda</taxon>
        <taxon>Chromadorea</taxon>
        <taxon>Rhabditida</taxon>
        <taxon>Rhabditina</taxon>
        <taxon>Rhabditomorpha</taxon>
        <taxon>Rhabditoidea</taxon>
        <taxon>Rhabditidae</taxon>
        <taxon>Peloderinae</taxon>
        <taxon>Caenorhabditis</taxon>
    </lineage>
</organism>
<evidence type="ECO:0000256" key="9">
    <source>
        <dbReference type="ARBA" id="ARBA00042134"/>
    </source>
</evidence>
<feature type="domain" description="TLDc" evidence="10">
    <location>
        <begin position="177"/>
        <end position="343"/>
    </location>
</feature>
<sequence length="398" mass="45856">MGAENSKRKDLKNISDEEYKKFMENWKKATNGKDKMTREQFVPTFPIFGEGSAQCYYRMVNDEPSGLLPSKSLLRIIDGGLGHFDTLANSLILCFGKEKDVLMRSVVKIFCEANKFTREDQVRLYDYFESENTKPIEELDHFFSTCPLFPYTASFIYQRLVERPGDSKMPTLNEKSQLMGNVDQLVLNSHLPFDRRKNWTLLYSNAKHGHSFSQLVKNINGQGPCFIVMRSMRGRRFGFFASHGFLAGPQYRGSAECFLFQLAPKIGTFSATGRTDNYVYLNYQQQQMPNGLGIGGYDNVWPFFIHETFDGGLSQKNSSAFEPCYLADEEHFQIKNIEAWRPGEKPQKTFEEMMVEAERDPERSIIDKDPEARAVMEMAGKTMHSDAYREKKPMLDEK</sequence>
<dbReference type="GO" id="GO:0005634">
    <property type="term" value="C:nucleus"/>
    <property type="evidence" value="ECO:0007669"/>
    <property type="project" value="TreeGrafter"/>
</dbReference>
<evidence type="ECO:0000313" key="12">
    <source>
        <dbReference type="Proteomes" id="UP000008281"/>
    </source>
</evidence>
<reference evidence="11" key="1">
    <citation type="submission" date="2007-07" db="EMBL/GenBank/DDBJ databases">
        <title>PCAP assembly of the Caenorhabditis remanei genome.</title>
        <authorList>
            <consortium name="The Caenorhabditis remanei Sequencing Consortium"/>
            <person name="Wilson R.K."/>
        </authorList>
    </citation>
    <scope>NUCLEOTIDE SEQUENCE [LARGE SCALE GENOMIC DNA]</scope>
    <source>
        <strain evidence="11">PB4641</strain>
    </source>
</reference>
<gene>
    <name evidence="11" type="primary">Cre-eak-7</name>
    <name evidence="11" type="ORF">CRE_02681</name>
</gene>
<evidence type="ECO:0000256" key="4">
    <source>
        <dbReference type="ARBA" id="ARBA00022490"/>
    </source>
</evidence>
<evidence type="ECO:0000256" key="6">
    <source>
        <dbReference type="ARBA" id="ARBA00023228"/>
    </source>
</evidence>
<dbReference type="PANTHER" id="PTHR23354">
    <property type="entry name" value="NUCLEOLAR PROTEIN 7/ESTROGEN RECEPTOR COACTIVATOR-RELATED"/>
    <property type="match status" value="1"/>
</dbReference>
<dbReference type="Proteomes" id="UP000008281">
    <property type="component" value="Unassembled WGS sequence"/>
</dbReference>
<dbReference type="OrthoDB" id="289228at2759"/>
<evidence type="ECO:0000259" key="10">
    <source>
        <dbReference type="PROSITE" id="PS51886"/>
    </source>
</evidence>
<dbReference type="PANTHER" id="PTHR23354:SF131">
    <property type="entry name" value="MTOR-ASSOCIATED PROTEIN MEAK7"/>
    <property type="match status" value="1"/>
</dbReference>
<keyword evidence="6" id="KW-0458">Lysosome</keyword>
<proteinExistence type="predicted"/>
<evidence type="ECO:0000256" key="2">
    <source>
        <dbReference type="ARBA" id="ARBA00004371"/>
    </source>
</evidence>
<evidence type="ECO:0000256" key="1">
    <source>
        <dbReference type="ARBA" id="ARBA00004370"/>
    </source>
</evidence>
<dbReference type="GO" id="GO:0006979">
    <property type="term" value="P:response to oxidative stress"/>
    <property type="evidence" value="ECO:0007669"/>
    <property type="project" value="TreeGrafter"/>
</dbReference>
<name>E3NHX7_CAERE</name>
<dbReference type="SMART" id="SM00584">
    <property type="entry name" value="TLDc"/>
    <property type="match status" value="1"/>
</dbReference>
<dbReference type="InParanoid" id="E3NHX7"/>
<evidence type="ECO:0000256" key="8">
    <source>
        <dbReference type="ARBA" id="ARBA00041780"/>
    </source>
</evidence>
<dbReference type="HOGENOM" id="CLU_036763_1_0_1"/>
<dbReference type="InterPro" id="IPR006571">
    <property type="entry name" value="TLDc_dom"/>
</dbReference>
<evidence type="ECO:0000256" key="3">
    <source>
        <dbReference type="ARBA" id="ARBA00004496"/>
    </source>
</evidence>
<dbReference type="eggNOG" id="KOG2557">
    <property type="taxonomic scope" value="Eukaryota"/>
</dbReference>
<dbReference type="PROSITE" id="PS51886">
    <property type="entry name" value="TLDC"/>
    <property type="match status" value="1"/>
</dbReference>
<dbReference type="EMBL" id="DS268688">
    <property type="protein sequence ID" value="EFO98447.1"/>
    <property type="molecule type" value="Genomic_DNA"/>
</dbReference>
<dbReference type="AlphaFoldDB" id="E3NHX7"/>